<evidence type="ECO:0000313" key="5">
    <source>
        <dbReference type="EMBL" id="UQS83100.1"/>
    </source>
</evidence>
<dbReference type="RefSeq" id="WP_249512327.1">
    <property type="nucleotide sequence ID" value="NZ_CP093365.1"/>
</dbReference>
<feature type="domain" description="HTH hxlR-type" evidence="4">
    <location>
        <begin position="11"/>
        <end position="110"/>
    </location>
</feature>
<reference evidence="5 6" key="1">
    <citation type="journal article" date="2022" name="Int. J. Syst. Evol. Microbiol.">
        <title>Apilactobacillus apisilvae sp. nov., Nicolia spurrieriana gen. nov. sp. nov., Bombilactobacillus folatiphilus sp. nov. and Bombilactobacillus thymidiniphilus sp. nov., four new lactic acid bacterial isolates from stingless bees Tetragonula carbonaria and Austroplebeia australis.</title>
        <authorList>
            <person name="Oliphant S.A."/>
            <person name="Watson-Haigh N.S."/>
            <person name="Sumby K.M."/>
            <person name="Gardner J."/>
            <person name="Groom S."/>
            <person name="Jiranek V."/>
        </authorList>
    </citation>
    <scope>NUCLEOTIDE SEQUENCE [LARGE SCALE GENOMIC DNA]</scope>
    <source>
        <strain evidence="5 6">SG4_A1</strain>
    </source>
</reference>
<dbReference type="Gene3D" id="1.10.10.10">
    <property type="entry name" value="Winged helix-like DNA-binding domain superfamily/Winged helix DNA-binding domain"/>
    <property type="match status" value="1"/>
</dbReference>
<keyword evidence="6" id="KW-1185">Reference proteome</keyword>
<gene>
    <name evidence="5" type="ORF">MOO47_04755</name>
</gene>
<evidence type="ECO:0000313" key="6">
    <source>
        <dbReference type="Proteomes" id="UP000831947"/>
    </source>
</evidence>
<sequence length="114" mass="13240">MREVFDCDLGCPIQNTLQFISGKWKSVILYHLFDNAVLRFSELENKLPYVSKRMLAKQLSELENDDLIVKKVYPVVPPKTEYRLTDFGRTLMPVISAMEQWGNAYSQKLAHQTT</sequence>
<proteinExistence type="predicted"/>
<evidence type="ECO:0000259" key="4">
    <source>
        <dbReference type="PROSITE" id="PS51118"/>
    </source>
</evidence>
<keyword evidence="2" id="KW-0238">DNA-binding</keyword>
<keyword evidence="3" id="KW-0804">Transcription</keyword>
<dbReference type="Proteomes" id="UP000831947">
    <property type="component" value="Chromosome"/>
</dbReference>
<dbReference type="PANTHER" id="PTHR33204:SF29">
    <property type="entry name" value="TRANSCRIPTIONAL REGULATOR"/>
    <property type="match status" value="1"/>
</dbReference>
<evidence type="ECO:0000256" key="1">
    <source>
        <dbReference type="ARBA" id="ARBA00023015"/>
    </source>
</evidence>
<dbReference type="SUPFAM" id="SSF46785">
    <property type="entry name" value="Winged helix' DNA-binding domain"/>
    <property type="match status" value="1"/>
</dbReference>
<name>A0ABY4PBY4_9LACO</name>
<dbReference type="InterPro" id="IPR036388">
    <property type="entry name" value="WH-like_DNA-bd_sf"/>
</dbReference>
<organism evidence="5 6">
    <name type="scientific">Bombilactobacillus thymidiniphilus</name>
    <dbReference type="NCBI Taxonomy" id="2923363"/>
    <lineage>
        <taxon>Bacteria</taxon>
        <taxon>Bacillati</taxon>
        <taxon>Bacillota</taxon>
        <taxon>Bacilli</taxon>
        <taxon>Lactobacillales</taxon>
        <taxon>Lactobacillaceae</taxon>
        <taxon>Bombilactobacillus</taxon>
    </lineage>
</organism>
<evidence type="ECO:0000256" key="3">
    <source>
        <dbReference type="ARBA" id="ARBA00023163"/>
    </source>
</evidence>
<dbReference type="Pfam" id="PF01638">
    <property type="entry name" value="HxlR"/>
    <property type="match status" value="1"/>
</dbReference>
<dbReference type="PANTHER" id="PTHR33204">
    <property type="entry name" value="TRANSCRIPTIONAL REGULATOR, MARR FAMILY"/>
    <property type="match status" value="1"/>
</dbReference>
<dbReference type="InterPro" id="IPR036390">
    <property type="entry name" value="WH_DNA-bd_sf"/>
</dbReference>
<dbReference type="EMBL" id="CP093365">
    <property type="protein sequence ID" value="UQS83100.1"/>
    <property type="molecule type" value="Genomic_DNA"/>
</dbReference>
<protein>
    <submittedName>
        <fullName evidence="5">Helix-turn-helix transcriptional regulator</fullName>
    </submittedName>
</protein>
<evidence type="ECO:0000256" key="2">
    <source>
        <dbReference type="ARBA" id="ARBA00023125"/>
    </source>
</evidence>
<dbReference type="PROSITE" id="PS51118">
    <property type="entry name" value="HTH_HXLR"/>
    <property type="match status" value="1"/>
</dbReference>
<keyword evidence="1" id="KW-0805">Transcription regulation</keyword>
<dbReference type="InterPro" id="IPR002577">
    <property type="entry name" value="HTH_HxlR"/>
</dbReference>
<accession>A0ABY4PBY4</accession>